<accession>Q851W7</accession>
<reference evidence="3" key="1">
    <citation type="journal article" date="2005" name="Nature">
        <title>The map-based sequence of the rice genome.</title>
        <authorList>
            <consortium name="International rice genome sequencing project (IRGSP)"/>
            <person name="Matsumoto T."/>
            <person name="Wu J."/>
            <person name="Kanamori H."/>
            <person name="Katayose Y."/>
            <person name="Fujisawa M."/>
            <person name="Namiki N."/>
            <person name="Mizuno H."/>
            <person name="Yamamoto K."/>
            <person name="Antonio B.A."/>
            <person name="Baba T."/>
            <person name="Sakata K."/>
            <person name="Nagamura Y."/>
            <person name="Aoki H."/>
            <person name="Arikawa K."/>
            <person name="Arita K."/>
            <person name="Bito T."/>
            <person name="Chiden Y."/>
            <person name="Fujitsuka N."/>
            <person name="Fukunaka R."/>
            <person name="Hamada M."/>
            <person name="Harada C."/>
            <person name="Hayashi A."/>
            <person name="Hijishita S."/>
            <person name="Honda M."/>
            <person name="Hosokawa S."/>
            <person name="Ichikawa Y."/>
            <person name="Idonuma A."/>
            <person name="Iijima M."/>
            <person name="Ikeda M."/>
            <person name="Ikeno M."/>
            <person name="Ito K."/>
            <person name="Ito S."/>
            <person name="Ito T."/>
            <person name="Ito Y."/>
            <person name="Ito Y."/>
            <person name="Iwabuchi A."/>
            <person name="Kamiya K."/>
            <person name="Karasawa W."/>
            <person name="Kurita K."/>
            <person name="Katagiri S."/>
            <person name="Kikuta A."/>
            <person name="Kobayashi H."/>
            <person name="Kobayashi N."/>
            <person name="Machita K."/>
            <person name="Maehara T."/>
            <person name="Masukawa M."/>
            <person name="Mizubayashi T."/>
            <person name="Mukai Y."/>
            <person name="Nagasaki H."/>
            <person name="Nagata Y."/>
            <person name="Naito S."/>
            <person name="Nakashima M."/>
            <person name="Nakama Y."/>
            <person name="Nakamichi Y."/>
            <person name="Nakamura M."/>
            <person name="Meguro A."/>
            <person name="Negishi M."/>
            <person name="Ohta I."/>
            <person name="Ohta T."/>
            <person name="Okamoto M."/>
            <person name="Ono N."/>
            <person name="Saji S."/>
            <person name="Sakaguchi M."/>
            <person name="Sakai K."/>
            <person name="Shibata M."/>
            <person name="Shimokawa T."/>
            <person name="Song J."/>
            <person name="Takazaki Y."/>
            <person name="Terasawa K."/>
            <person name="Tsugane M."/>
            <person name="Tsuji K."/>
            <person name="Ueda S."/>
            <person name="Waki K."/>
            <person name="Yamagata H."/>
            <person name="Yamamoto M."/>
            <person name="Yamamoto S."/>
            <person name="Yamane H."/>
            <person name="Yoshiki S."/>
            <person name="Yoshihara R."/>
            <person name="Yukawa K."/>
            <person name="Zhong H."/>
            <person name="Yano M."/>
            <person name="Yuan Q."/>
            <person name="Ouyang S."/>
            <person name="Liu J."/>
            <person name="Jones K.M."/>
            <person name="Gansberger K."/>
            <person name="Moffat K."/>
            <person name="Hill J."/>
            <person name="Bera J."/>
            <person name="Fadrosh D."/>
            <person name="Jin S."/>
            <person name="Johri S."/>
            <person name="Kim M."/>
            <person name="Overton L."/>
            <person name="Reardon M."/>
            <person name="Tsitrin T."/>
            <person name="Vuong H."/>
            <person name="Weaver B."/>
            <person name="Ciecko A."/>
            <person name="Tallon L."/>
            <person name="Jackson J."/>
            <person name="Pai G."/>
            <person name="Aken S.V."/>
            <person name="Utterback T."/>
            <person name="Reidmuller S."/>
            <person name="Feldblyum T."/>
            <person name="Hsiao J."/>
            <person name="Zismann V."/>
            <person name="Iobst S."/>
            <person name="de Vazeille A.R."/>
            <person name="Buell C.R."/>
            <person name="Ying K."/>
            <person name="Li Y."/>
            <person name="Lu T."/>
            <person name="Huang Y."/>
            <person name="Zhao Q."/>
            <person name="Feng Q."/>
            <person name="Zhang L."/>
            <person name="Zhu J."/>
            <person name="Weng Q."/>
            <person name="Mu J."/>
            <person name="Lu Y."/>
            <person name="Fan D."/>
            <person name="Liu Y."/>
            <person name="Guan J."/>
            <person name="Zhang Y."/>
            <person name="Yu S."/>
            <person name="Liu X."/>
            <person name="Zhang Y."/>
            <person name="Hong G."/>
            <person name="Han B."/>
            <person name="Choisne N."/>
            <person name="Demange N."/>
            <person name="Orjeda G."/>
            <person name="Samain S."/>
            <person name="Cattolico L."/>
            <person name="Pelletier E."/>
            <person name="Couloux A."/>
            <person name="Segurens B."/>
            <person name="Wincker P."/>
            <person name="D'Hont A."/>
            <person name="Scarpelli C."/>
            <person name="Weissenbach J."/>
            <person name="Salanoubat M."/>
            <person name="Quetier F."/>
            <person name="Yu Y."/>
            <person name="Kim H.R."/>
            <person name="Rambo T."/>
            <person name="Currie J."/>
            <person name="Collura K."/>
            <person name="Luo M."/>
            <person name="Yang T."/>
            <person name="Ammiraju J.S.S."/>
            <person name="Engler F."/>
            <person name="Soderlund C."/>
            <person name="Wing R.A."/>
            <person name="Palmer L.E."/>
            <person name="de la Bastide M."/>
            <person name="Spiegel L."/>
            <person name="Nascimento L."/>
            <person name="Zutavern T."/>
            <person name="O'Shaughnessy A."/>
            <person name="Dike S."/>
            <person name="Dedhia N."/>
            <person name="Preston R."/>
            <person name="Balija V."/>
            <person name="McCombie W.R."/>
            <person name="Chow T."/>
            <person name="Chen H."/>
            <person name="Chung M."/>
            <person name="Chen C."/>
            <person name="Shaw J."/>
            <person name="Wu H."/>
            <person name="Hsiao K."/>
            <person name="Chao Y."/>
            <person name="Chu M."/>
            <person name="Cheng C."/>
            <person name="Hour A."/>
            <person name="Lee P."/>
            <person name="Lin S."/>
            <person name="Lin Y."/>
            <person name="Liou J."/>
            <person name="Liu S."/>
            <person name="Hsing Y."/>
            <person name="Raghuvanshi S."/>
            <person name="Mohanty A."/>
            <person name="Bharti A.K."/>
            <person name="Gaur A."/>
            <person name="Gupta V."/>
            <person name="Kumar D."/>
            <person name="Ravi V."/>
            <person name="Vij S."/>
            <person name="Kapur A."/>
            <person name="Khurana P."/>
            <person name="Khurana P."/>
            <person name="Khurana J.P."/>
            <person name="Tyagi A.K."/>
            <person name="Gaikwad K."/>
            <person name="Singh A."/>
            <person name="Dalal V."/>
            <person name="Srivastava S."/>
            <person name="Dixit A."/>
            <person name="Pal A.K."/>
            <person name="Ghazi I.A."/>
            <person name="Yadav M."/>
            <person name="Pandit A."/>
            <person name="Bhargava A."/>
            <person name="Sureshbabu K."/>
            <person name="Batra K."/>
            <person name="Sharma T.R."/>
            <person name="Mohapatra T."/>
            <person name="Singh N.K."/>
            <person name="Messing J."/>
            <person name="Nelson A.B."/>
            <person name="Fuks G."/>
            <person name="Kavchok S."/>
            <person name="Keizer G."/>
            <person name="Linton E."/>
            <person name="Llaca V."/>
            <person name="Song R."/>
            <person name="Tanyolac B."/>
            <person name="Young S."/>
            <person name="Ho-Il K."/>
            <person name="Hahn J.H."/>
            <person name="Sangsakoo G."/>
            <person name="Vanavichit A."/>
            <person name="de Mattos Luiz.A.T."/>
            <person name="Zimmer P.D."/>
            <person name="Malone G."/>
            <person name="Dellagostin O."/>
            <person name="de Oliveira A.C."/>
            <person name="Bevan M."/>
            <person name="Bancroft I."/>
            <person name="Minx P."/>
            <person name="Cordum H."/>
            <person name="Wilson R."/>
            <person name="Cheng Z."/>
            <person name="Jin W."/>
            <person name="Jiang J."/>
            <person name="Leong S.A."/>
            <person name="Iwama H."/>
            <person name="Gojobori T."/>
            <person name="Itoh T."/>
            <person name="Niimura Y."/>
            <person name="Fujii Y."/>
            <person name="Habara T."/>
            <person name="Sakai H."/>
            <person name="Sato Y."/>
            <person name="Wilson G."/>
            <person name="Kumar K."/>
            <person name="McCouch S."/>
            <person name="Juretic N."/>
            <person name="Hoen D."/>
            <person name="Wright S."/>
            <person name="Bruskiewich R."/>
            <person name="Bureau T."/>
            <person name="Miyao A."/>
            <person name="Hirochika H."/>
            <person name="Nishikawa T."/>
            <person name="Kadowaki K."/>
            <person name="Sugiura M."/>
            <person name="Burr B."/>
            <person name="Sasaki T."/>
        </authorList>
    </citation>
    <scope>NUCLEOTIDE SEQUENCE [LARGE SCALE GENOMIC DNA]</scope>
    <source>
        <strain evidence="3">cv. Nipponbare</strain>
    </source>
</reference>
<dbReference type="AlphaFoldDB" id="Q851W7"/>
<organism evidence="2 3">
    <name type="scientific">Oryza sativa subsp. japonica</name>
    <name type="common">Rice</name>
    <dbReference type="NCBI Taxonomy" id="39947"/>
    <lineage>
        <taxon>Eukaryota</taxon>
        <taxon>Viridiplantae</taxon>
        <taxon>Streptophyta</taxon>
        <taxon>Embryophyta</taxon>
        <taxon>Tracheophyta</taxon>
        <taxon>Spermatophyta</taxon>
        <taxon>Magnoliopsida</taxon>
        <taxon>Liliopsida</taxon>
        <taxon>Poales</taxon>
        <taxon>Poaceae</taxon>
        <taxon>BOP clade</taxon>
        <taxon>Oryzoideae</taxon>
        <taxon>Oryzeae</taxon>
        <taxon>Oryzinae</taxon>
        <taxon>Oryza</taxon>
        <taxon>Oryza sativa</taxon>
    </lineage>
</organism>
<reference evidence="3" key="2">
    <citation type="journal article" date="2008" name="Nucleic Acids Res.">
        <title>The rice annotation project database (RAP-DB): 2008 update.</title>
        <authorList>
            <consortium name="The rice annotation project (RAP)"/>
        </authorList>
    </citation>
    <scope>GENOME REANNOTATION</scope>
    <source>
        <strain evidence="3">cv. Nipponbare</strain>
    </source>
</reference>
<dbReference type="EMBL" id="AC097280">
    <property type="protein sequence ID" value="AAO34497.1"/>
    <property type="molecule type" value="Genomic_DNA"/>
</dbReference>
<evidence type="ECO:0000313" key="2">
    <source>
        <dbReference type="EMBL" id="AAO34497.1"/>
    </source>
</evidence>
<sequence>MANRLAATGRHDGDIWKSTSLKRKSKRYDVNFFKGFKATAAGLAQARQAARGEAAKGNNPSLEDRWIGMGEDGGVAMDS</sequence>
<name>Q851W7_ORYSJ</name>
<evidence type="ECO:0000313" key="3">
    <source>
        <dbReference type="Proteomes" id="UP000000763"/>
    </source>
</evidence>
<gene>
    <name evidence="2" type="primary">OSJNBb0111B07.4</name>
</gene>
<feature type="region of interest" description="Disordered" evidence="1">
    <location>
        <begin position="51"/>
        <end position="79"/>
    </location>
</feature>
<proteinExistence type="predicted"/>
<evidence type="ECO:0000256" key="1">
    <source>
        <dbReference type="SAM" id="MobiDB-lite"/>
    </source>
</evidence>
<dbReference type="Proteomes" id="UP000000763">
    <property type="component" value="Chromosome 3"/>
</dbReference>
<protein>
    <submittedName>
        <fullName evidence="2">Uncharacterized protein</fullName>
    </submittedName>
</protein>